<dbReference type="InterPro" id="IPR050832">
    <property type="entry name" value="Bact_Acetyltransf"/>
</dbReference>
<protein>
    <submittedName>
        <fullName evidence="4">GNAT family N-acetyltransferase</fullName>
    </submittedName>
</protein>
<dbReference type="PANTHER" id="PTHR43877">
    <property type="entry name" value="AMINOALKYLPHOSPHONATE N-ACETYLTRANSFERASE-RELATED-RELATED"/>
    <property type="match status" value="1"/>
</dbReference>
<evidence type="ECO:0000256" key="1">
    <source>
        <dbReference type="ARBA" id="ARBA00022679"/>
    </source>
</evidence>
<proteinExistence type="predicted"/>
<evidence type="ECO:0000313" key="5">
    <source>
        <dbReference type="Proteomes" id="UP000244649"/>
    </source>
</evidence>
<evidence type="ECO:0000259" key="3">
    <source>
        <dbReference type="PROSITE" id="PS51186"/>
    </source>
</evidence>
<dbReference type="CDD" id="cd04301">
    <property type="entry name" value="NAT_SF"/>
    <property type="match status" value="1"/>
</dbReference>
<sequence>MDTAPAPFEAATTRDLPAITAFLADADLTVSGLETPSLRLWVRRDSAGAIRGTTAFESSGNRRHALIRSVAVDARDRGRGWGRALALFALDRAAEDGARTAWLFSRRSGPFWQSLGFEIADRDLLAESLADTSQVRLFVRTGQFEREVAWSRAL</sequence>
<dbReference type="Pfam" id="PF00583">
    <property type="entry name" value="Acetyltransf_1"/>
    <property type="match status" value="1"/>
</dbReference>
<dbReference type="SUPFAM" id="SSF55729">
    <property type="entry name" value="Acyl-CoA N-acyltransferases (Nat)"/>
    <property type="match status" value="1"/>
</dbReference>
<dbReference type="InterPro" id="IPR000182">
    <property type="entry name" value="GNAT_dom"/>
</dbReference>
<dbReference type="Gene3D" id="3.40.630.30">
    <property type="match status" value="1"/>
</dbReference>
<dbReference type="AlphaFoldDB" id="A0A2T7WLD5"/>
<evidence type="ECO:0000256" key="2">
    <source>
        <dbReference type="ARBA" id="ARBA00023315"/>
    </source>
</evidence>
<comment type="caution">
    <text evidence="4">The sequence shown here is derived from an EMBL/GenBank/DDBJ whole genome shotgun (WGS) entry which is preliminary data.</text>
</comment>
<dbReference type="RefSeq" id="WP_116537405.1">
    <property type="nucleotide sequence ID" value="NZ_QDFT01000015.1"/>
</dbReference>
<evidence type="ECO:0000313" key="4">
    <source>
        <dbReference type="EMBL" id="PVE73741.1"/>
    </source>
</evidence>
<gene>
    <name evidence="4" type="ORF">DC432_07995</name>
</gene>
<organism evidence="4 5">
    <name type="scientific">Microbacterium testaceum</name>
    <name type="common">Aureobacterium testaceum</name>
    <name type="synonym">Brevibacterium testaceum</name>
    <dbReference type="NCBI Taxonomy" id="2033"/>
    <lineage>
        <taxon>Bacteria</taxon>
        <taxon>Bacillati</taxon>
        <taxon>Actinomycetota</taxon>
        <taxon>Actinomycetes</taxon>
        <taxon>Micrococcales</taxon>
        <taxon>Microbacteriaceae</taxon>
        <taxon>Microbacterium</taxon>
    </lineage>
</organism>
<accession>A0A2T7WLD5</accession>
<dbReference type="Proteomes" id="UP000244649">
    <property type="component" value="Unassembled WGS sequence"/>
</dbReference>
<reference evidence="4 5" key="1">
    <citation type="submission" date="2018-04" db="EMBL/GenBank/DDBJ databases">
        <authorList>
            <person name="Go L.Y."/>
            <person name="Mitchell J.A."/>
        </authorList>
    </citation>
    <scope>NUCLEOTIDE SEQUENCE [LARGE SCALE GENOMIC DNA]</scope>
    <source>
        <strain evidence="4 5">TPD7010</strain>
    </source>
</reference>
<dbReference type="InterPro" id="IPR016181">
    <property type="entry name" value="Acyl_CoA_acyltransferase"/>
</dbReference>
<keyword evidence="1 4" id="KW-0808">Transferase</keyword>
<keyword evidence="2" id="KW-0012">Acyltransferase</keyword>
<feature type="domain" description="N-acetyltransferase" evidence="3">
    <location>
        <begin position="6"/>
        <end position="142"/>
    </location>
</feature>
<name>A0A2T7WLD5_MICTE</name>
<dbReference type="GO" id="GO:0016747">
    <property type="term" value="F:acyltransferase activity, transferring groups other than amino-acyl groups"/>
    <property type="evidence" value="ECO:0007669"/>
    <property type="project" value="InterPro"/>
</dbReference>
<dbReference type="EMBL" id="QDFT01000015">
    <property type="protein sequence ID" value="PVE73741.1"/>
    <property type="molecule type" value="Genomic_DNA"/>
</dbReference>
<dbReference type="PROSITE" id="PS51186">
    <property type="entry name" value="GNAT"/>
    <property type="match status" value="1"/>
</dbReference>